<dbReference type="SUPFAM" id="SSF52540">
    <property type="entry name" value="P-loop containing nucleoside triphosphate hydrolases"/>
    <property type="match status" value="1"/>
</dbReference>
<dbReference type="Proteomes" id="UP001374803">
    <property type="component" value="Chromosome"/>
</dbReference>
<dbReference type="Gene3D" id="3.40.50.300">
    <property type="entry name" value="P-loop containing nucleotide triphosphate hydrolases"/>
    <property type="match status" value="1"/>
</dbReference>
<dbReference type="PANTHER" id="PTHR36153:SF1">
    <property type="entry name" value="TYPE VI SECRETION SYSTEM COMPONENT TSSM1"/>
    <property type="match status" value="1"/>
</dbReference>
<feature type="domain" description="Type VI secretion system IcmF C-terminal" evidence="2">
    <location>
        <begin position="1062"/>
        <end position="1156"/>
    </location>
</feature>
<dbReference type="InterPro" id="IPR053156">
    <property type="entry name" value="T6SS_TssM-like"/>
</dbReference>
<feature type="domain" description="IcmF-related" evidence="3">
    <location>
        <begin position="484"/>
        <end position="785"/>
    </location>
</feature>
<dbReference type="InterPro" id="IPR010623">
    <property type="entry name" value="IcmF_C"/>
</dbReference>
<evidence type="ECO:0000259" key="3">
    <source>
        <dbReference type="Pfam" id="PF06761"/>
    </source>
</evidence>
<feature type="transmembrane region" description="Helical" evidence="1">
    <location>
        <begin position="431"/>
        <end position="452"/>
    </location>
</feature>
<dbReference type="InterPro" id="IPR025743">
    <property type="entry name" value="TssM1_N"/>
</dbReference>
<proteinExistence type="predicted"/>
<protein>
    <submittedName>
        <fullName evidence="6">Type VI secretion system membrane subunit TssM</fullName>
    </submittedName>
</protein>
<dbReference type="RefSeq" id="WP_394832176.1">
    <property type="nucleotide sequence ID" value="NZ_CP089929.1"/>
</dbReference>
<dbReference type="InterPro" id="IPR017731">
    <property type="entry name" value="TssM1-like"/>
</dbReference>
<keyword evidence="7" id="KW-1185">Reference proteome</keyword>
<dbReference type="Pfam" id="PF21070">
    <property type="entry name" value="IcmF_helical"/>
    <property type="match status" value="1"/>
</dbReference>
<gene>
    <name evidence="6" type="primary">tssM</name>
    <name evidence="6" type="ORF">LVJ94_37240</name>
</gene>
<feature type="domain" description="Type VI secretion system component TssM1 helical" evidence="5">
    <location>
        <begin position="954"/>
        <end position="1048"/>
    </location>
</feature>
<dbReference type="Pfam" id="PF14331">
    <property type="entry name" value="IcmF-related_N"/>
    <property type="match status" value="1"/>
</dbReference>
<dbReference type="Pfam" id="PF06744">
    <property type="entry name" value="IcmF_C"/>
    <property type="match status" value="1"/>
</dbReference>
<keyword evidence="1" id="KW-0812">Transmembrane</keyword>
<keyword evidence="1" id="KW-1133">Transmembrane helix</keyword>
<sequence>MILWISIALSAAAILAIWLIGWFFAISLVIKLVLTAAVLLIGALVAGLILYLRYTAARDLEQSMLQQGQAQIASTRPDRREAVMELQGKMQQAIMALKKSKLGSRSGASALYALPWYIIVGPPGAGKTTAIKHSGLVFPMDSAQSAYRGVGGTRNCDWWFTNDAILLDTAGRYATETNDQDEWLTFLDLLKKHRPSRPINGLIVAISLADLAVSHDQGIDDVARRIRARVDEIATRIQMMVPIYVVLTKCDLVQGFVEFWDDLRKSERGQIWGMSFALNTTDDPRGAFEREFAGLVKTLHARAIRSFRRERRVEMRQKIAEFPLEFAPLRHHVGLFLQALFQKNRFQETPILRGVYFTSGTQMGTPTARVVASMAQAFGMRGQNAAALRPQQTEAKSFFLTDVFQKVMFRDQSVAGRTEADRQRRFLTRGAFALAGVLLGACLVLPAFFTFLRNRELVSSTQDIAARVQSVKWGEGTSLKDGAPQLDAAQVRLKELDGWEQGSPPLNLRWGMYTGDDLDEGLRDLYGAVLARVAVARAHTELESRLRAMDSGPVRTNENFSKDYDTLKLYLMMGEPEHMDAEWAAPRLVHEWALTAHTRVANEEDLLLPHVAYYFELIKRKAIKPWTIDASVVSKSRSILAQVPQVERLYESLVRDANVEIAPIRRETVFYGSVAPFIQSKRGAKVDGAYTKNGWLRVRDLLGVQRAKLAAEKWVLQEGDAGAEDQAIGKLRELYFERYKNAWRDFLADLQVQDPGNSDLALDEMSALSEPEWPYLRLMRVMREHIMLDMSEPEAGADGGILDKIKEVAGKKAAEKADEKAKQVVDGGLGLGGGAKKPGVGASPVEVAFRPMLRFGLPPGEVPEGSLPPPTGLTQYQSLLAGLVAALTDLRDNEQQADPRAATAKFQDATRQTTQLLTEQDGFTRPLLSPLLLNPIQLAANVVVGGSGQIAGGNWETEVWQPKWQPKLQGRYPFSSSGPDAPLADFVEFFRPGDGALWGFYDATLKSMIDHSGNKFSASRRLRSAVPFEGEFLSNCLGRGWDITETVFPKSTDAKVEPAVVFDVNLHSVSEKVAEVYFEVEGVNRTYRNEPERWLTVTWPGKGAHGAKLRVKGEGLNEEIGRQGDFGLFHLLDAAEIKQGTVGDKAVLIATFDIKGTKPPAQVKLDIKPAREQNPLQGGFFRSYQCPRRIVGR</sequence>
<dbReference type="CDD" id="cd00882">
    <property type="entry name" value="Ras_like_GTPase"/>
    <property type="match status" value="1"/>
</dbReference>
<dbReference type="PANTHER" id="PTHR36153">
    <property type="entry name" value="INNER MEMBRANE PROTEIN-RELATED"/>
    <property type="match status" value="1"/>
</dbReference>
<dbReference type="InterPro" id="IPR009612">
    <property type="entry name" value="IcmF-rel"/>
</dbReference>
<dbReference type="EMBL" id="CP089983">
    <property type="protein sequence ID" value="WXB02549.1"/>
    <property type="molecule type" value="Genomic_DNA"/>
</dbReference>
<evidence type="ECO:0000313" key="6">
    <source>
        <dbReference type="EMBL" id="WXB02549.1"/>
    </source>
</evidence>
<dbReference type="InterPro" id="IPR027417">
    <property type="entry name" value="P-loop_NTPase"/>
</dbReference>
<feature type="transmembrane region" description="Helical" evidence="1">
    <location>
        <begin position="7"/>
        <end position="26"/>
    </location>
</feature>
<evidence type="ECO:0000313" key="7">
    <source>
        <dbReference type="Proteomes" id="UP001374803"/>
    </source>
</evidence>
<evidence type="ECO:0000259" key="2">
    <source>
        <dbReference type="Pfam" id="PF06744"/>
    </source>
</evidence>
<accession>A0ABZ2KZ08</accession>
<reference evidence="6" key="1">
    <citation type="submission" date="2021-12" db="EMBL/GenBank/DDBJ databases">
        <title>Discovery of the Pendulisporaceae a myxobacterial family with distinct sporulation behavior and unique specialized metabolism.</title>
        <authorList>
            <person name="Garcia R."/>
            <person name="Popoff A."/>
            <person name="Bader C.D."/>
            <person name="Loehr J."/>
            <person name="Walesch S."/>
            <person name="Walt C."/>
            <person name="Boldt J."/>
            <person name="Bunk B."/>
            <person name="Haeckl F.J.F.P.J."/>
            <person name="Gunesch A.P."/>
            <person name="Birkelbach J."/>
            <person name="Nuebel U."/>
            <person name="Pietschmann T."/>
            <person name="Bach T."/>
            <person name="Mueller R."/>
        </authorList>
    </citation>
    <scope>NUCLEOTIDE SEQUENCE</scope>
    <source>
        <strain evidence="6">MSr11367</strain>
    </source>
</reference>
<feature type="domain" description="Type VI secretion system component TssM1 N-terminal" evidence="4">
    <location>
        <begin position="177"/>
        <end position="434"/>
    </location>
</feature>
<evidence type="ECO:0000256" key="1">
    <source>
        <dbReference type="SAM" id="Phobius"/>
    </source>
</evidence>
<dbReference type="InterPro" id="IPR048677">
    <property type="entry name" value="TssM1_hel"/>
</dbReference>
<dbReference type="Pfam" id="PF06761">
    <property type="entry name" value="IcmF-related"/>
    <property type="match status" value="1"/>
</dbReference>
<feature type="transmembrane region" description="Helical" evidence="1">
    <location>
        <begin position="32"/>
        <end position="54"/>
    </location>
</feature>
<evidence type="ECO:0000259" key="4">
    <source>
        <dbReference type="Pfam" id="PF14331"/>
    </source>
</evidence>
<dbReference type="NCBIfam" id="TIGR03348">
    <property type="entry name" value="VI_IcmF"/>
    <property type="match status" value="1"/>
</dbReference>
<evidence type="ECO:0000259" key="5">
    <source>
        <dbReference type="Pfam" id="PF21070"/>
    </source>
</evidence>
<keyword evidence="1" id="KW-0472">Membrane</keyword>
<organism evidence="6 7">
    <name type="scientific">Pendulispora rubella</name>
    <dbReference type="NCBI Taxonomy" id="2741070"/>
    <lineage>
        <taxon>Bacteria</taxon>
        <taxon>Pseudomonadati</taxon>
        <taxon>Myxococcota</taxon>
        <taxon>Myxococcia</taxon>
        <taxon>Myxococcales</taxon>
        <taxon>Sorangiineae</taxon>
        <taxon>Pendulisporaceae</taxon>
        <taxon>Pendulispora</taxon>
    </lineage>
</organism>
<name>A0ABZ2KZ08_9BACT</name>